<dbReference type="Gene3D" id="2.60.120.200">
    <property type="match status" value="1"/>
</dbReference>
<feature type="non-terminal residue" evidence="2">
    <location>
        <position position="307"/>
    </location>
</feature>
<proteinExistence type="predicted"/>
<dbReference type="AlphaFoldDB" id="A0A382HQZ0"/>
<evidence type="ECO:0008006" key="3">
    <source>
        <dbReference type="Google" id="ProtNLM"/>
    </source>
</evidence>
<accession>A0A382HQZ0</accession>
<evidence type="ECO:0000256" key="1">
    <source>
        <dbReference type="SAM" id="Phobius"/>
    </source>
</evidence>
<keyword evidence="1" id="KW-0812">Transmembrane</keyword>
<reference evidence="2" key="1">
    <citation type="submission" date="2018-05" db="EMBL/GenBank/DDBJ databases">
        <authorList>
            <person name="Lanie J.A."/>
            <person name="Ng W.-L."/>
            <person name="Kazmierczak K.M."/>
            <person name="Andrzejewski T.M."/>
            <person name="Davidsen T.M."/>
            <person name="Wayne K.J."/>
            <person name="Tettelin H."/>
            <person name="Glass J.I."/>
            <person name="Rusch D."/>
            <person name="Podicherti R."/>
            <person name="Tsui H.-C.T."/>
            <person name="Winkler M.E."/>
        </authorList>
    </citation>
    <scope>NUCLEOTIDE SEQUENCE</scope>
</reference>
<sequence>MSRQPGYAIAEVLIAVVIISISFIQLSGAVSKIMRNANQTILMGKSIFVANSTLEEVMAQPFDAKGSEANDYALIFDGSGDYIDIGNVFNGIQTVSFWLELDNIDASRIDYIIDFDGLKYIRVDDGTLESNIDDPTFYVNGVEGATTIGAIDQWYHIAVTTTTDIDANDVQIGKLGANAAAFSGKIDEVRFWDDPRTAPEIIDNYRKSIASPYNDSELKLYLRMNNGSGTSAYDHSASMKHGSITNASYTSASNSWSATLGKEGESGWNNFNDVDDFYKSGGFSDSDYSQLGGRVYVKYVIVDPISW</sequence>
<keyword evidence="1" id="KW-0472">Membrane</keyword>
<feature type="transmembrane region" description="Helical" evidence="1">
    <location>
        <begin position="6"/>
        <end position="26"/>
    </location>
</feature>
<protein>
    <recommendedName>
        <fullName evidence="3">LamG-like jellyroll fold domain-containing protein</fullName>
    </recommendedName>
</protein>
<keyword evidence="1" id="KW-1133">Transmembrane helix</keyword>
<gene>
    <name evidence="2" type="ORF">METZ01_LOCUS242376</name>
</gene>
<organism evidence="2">
    <name type="scientific">marine metagenome</name>
    <dbReference type="NCBI Taxonomy" id="408172"/>
    <lineage>
        <taxon>unclassified sequences</taxon>
        <taxon>metagenomes</taxon>
        <taxon>ecological metagenomes</taxon>
    </lineage>
</organism>
<dbReference type="InterPro" id="IPR013320">
    <property type="entry name" value="ConA-like_dom_sf"/>
</dbReference>
<dbReference type="EMBL" id="UINC01062676">
    <property type="protein sequence ID" value="SVB89522.1"/>
    <property type="molecule type" value="Genomic_DNA"/>
</dbReference>
<dbReference type="SUPFAM" id="SSF49899">
    <property type="entry name" value="Concanavalin A-like lectins/glucanases"/>
    <property type="match status" value="1"/>
</dbReference>
<evidence type="ECO:0000313" key="2">
    <source>
        <dbReference type="EMBL" id="SVB89522.1"/>
    </source>
</evidence>
<name>A0A382HQZ0_9ZZZZ</name>